<dbReference type="Proteomes" id="UP000740605">
    <property type="component" value="Unassembled WGS sequence"/>
</dbReference>
<dbReference type="Gene3D" id="3.30.230.10">
    <property type="match status" value="1"/>
</dbReference>
<dbReference type="EMBL" id="JAFLHG010000011">
    <property type="protein sequence ID" value="MBT8798823.1"/>
    <property type="molecule type" value="Genomic_DNA"/>
</dbReference>
<dbReference type="SMART" id="SM00382">
    <property type="entry name" value="AAA"/>
    <property type="match status" value="1"/>
</dbReference>
<dbReference type="RefSeq" id="WP_215488053.1">
    <property type="nucleotide sequence ID" value="NZ_BAAAPJ010000004.1"/>
</dbReference>
<gene>
    <name evidence="3" type="ORF">J0P97_12175</name>
</gene>
<dbReference type="Pfam" id="PF13541">
    <property type="entry name" value="ChlI"/>
    <property type="match status" value="1"/>
</dbReference>
<dbReference type="InterPro" id="IPR020568">
    <property type="entry name" value="Ribosomal_Su5_D2-typ_SF"/>
</dbReference>
<sequence length="512" mass="53434">MTVGRTWGVVLTGLQGDLVEVEADLSNQTPGFAIIGLVDKAIGEAHQRVHNACANAGLPLPRRKLTVNLSPANLPKHGTGLDVAIAIAALATEAPMDAASLLATAHIGELGLDGRLRPVPGVLPAVAAAARAGIRRVIVPHANLAEAELVADIEVCGAVGLRDVARRHGLDLDLPDRELEPVPLSASAEPEASAAPDLADVIGQRDAVDALVLAAAGGHHLLMSGPPGAGKTMLARRLPGILPDLDDEAAIQAASMRSLAGLPVVALTRTPPFEAPHHSASVGALVGGGSRAVRPGAIARASGGVLFLDEAGEFGAHALDALRQPLETGSIEIHRAGFRATFPARFQLVLAMNPCPCGNYGVLHAECRCPSLAIRRHAGKLSGPLRDRIDIELGLQRVAVARLRRGDDSRVTTAAARAEVVEARSRAAHRLASTPWRTNAEVPGTWLRDGPLAPEPAIRRPLDAALQRGALTLRGYDRVLRLAWTSADLAARDRVSPQDIGRALYLKNGAQG</sequence>
<comment type="caution">
    <text evidence="3">The sequence shown here is derived from an EMBL/GenBank/DDBJ whole genome shotgun (WGS) entry which is preliminary data.</text>
</comment>
<comment type="similarity">
    <text evidence="1">Belongs to the Mg-chelatase subunits D/I family. ComM subfamily.</text>
</comment>
<keyword evidence="4" id="KW-1185">Reference proteome</keyword>
<feature type="domain" description="AAA+ ATPase" evidence="2">
    <location>
        <begin position="217"/>
        <end position="399"/>
    </location>
</feature>
<evidence type="ECO:0000259" key="2">
    <source>
        <dbReference type="SMART" id="SM00382"/>
    </source>
</evidence>
<dbReference type="PANTHER" id="PTHR32039:SF7">
    <property type="entry name" value="COMPETENCE PROTEIN COMM"/>
    <property type="match status" value="1"/>
</dbReference>
<reference evidence="3 4" key="1">
    <citation type="submission" date="2021-03" db="EMBL/GenBank/DDBJ databases">
        <title>Microbacterium pauli sp. nov., isolated from microfiltered milk.</title>
        <authorList>
            <person name="Bellassi P."/>
            <person name="Fontana A."/>
            <person name="Callegari M.L."/>
            <person name="Lorenzo M."/>
            <person name="Cappa F."/>
        </authorList>
    </citation>
    <scope>NUCLEOTIDE SEQUENCE [LARGE SCALE GENOMIC DNA]</scope>
    <source>
        <strain evidence="3 4">DSM 18909</strain>
    </source>
</reference>
<evidence type="ECO:0000256" key="1">
    <source>
        <dbReference type="ARBA" id="ARBA00006354"/>
    </source>
</evidence>
<dbReference type="InterPro" id="IPR045006">
    <property type="entry name" value="CHLI-like"/>
</dbReference>
<dbReference type="PRINTS" id="PR00830">
    <property type="entry name" value="ENDOLAPTASE"/>
</dbReference>
<accession>A0ABS5XWA1</accession>
<dbReference type="InterPro" id="IPR000523">
    <property type="entry name" value="Mg_chelatse_chII-like_cat_dom"/>
</dbReference>
<evidence type="ECO:0000313" key="4">
    <source>
        <dbReference type="Proteomes" id="UP000740605"/>
    </source>
</evidence>
<evidence type="ECO:0000313" key="3">
    <source>
        <dbReference type="EMBL" id="MBT8798823.1"/>
    </source>
</evidence>
<organism evidence="3 4">
    <name type="scientific">Microbacterium flavum</name>
    <dbReference type="NCBI Taxonomy" id="415216"/>
    <lineage>
        <taxon>Bacteria</taxon>
        <taxon>Bacillati</taxon>
        <taxon>Actinomycetota</taxon>
        <taxon>Actinomycetes</taxon>
        <taxon>Micrococcales</taxon>
        <taxon>Microbacteriaceae</taxon>
        <taxon>Microbacterium</taxon>
    </lineage>
</organism>
<dbReference type="InterPro" id="IPR025158">
    <property type="entry name" value="Mg_chelat-rel_C"/>
</dbReference>
<dbReference type="InterPro" id="IPR027417">
    <property type="entry name" value="P-loop_NTPase"/>
</dbReference>
<dbReference type="InterPro" id="IPR003593">
    <property type="entry name" value="AAA+_ATPase"/>
</dbReference>
<proteinExistence type="inferred from homology"/>
<dbReference type="PANTHER" id="PTHR32039">
    <property type="entry name" value="MAGNESIUM-CHELATASE SUBUNIT CHLI"/>
    <property type="match status" value="1"/>
</dbReference>
<dbReference type="Gene3D" id="3.40.50.300">
    <property type="entry name" value="P-loop containing nucleotide triphosphate hydrolases"/>
    <property type="match status" value="1"/>
</dbReference>
<name>A0ABS5XWA1_9MICO</name>
<dbReference type="Pfam" id="PF13335">
    <property type="entry name" value="Mg_chelatase_C"/>
    <property type="match status" value="1"/>
</dbReference>
<dbReference type="NCBIfam" id="TIGR00368">
    <property type="entry name" value="YifB family Mg chelatase-like AAA ATPase"/>
    <property type="match status" value="1"/>
</dbReference>
<dbReference type="SUPFAM" id="SSF54211">
    <property type="entry name" value="Ribosomal protein S5 domain 2-like"/>
    <property type="match status" value="1"/>
</dbReference>
<dbReference type="InterPro" id="IPR014721">
    <property type="entry name" value="Ribsml_uS5_D2-typ_fold_subgr"/>
</dbReference>
<dbReference type="Pfam" id="PF01078">
    <property type="entry name" value="Mg_chelatase"/>
    <property type="match status" value="1"/>
</dbReference>
<dbReference type="InterPro" id="IPR004482">
    <property type="entry name" value="Mg_chelat-rel"/>
</dbReference>
<protein>
    <submittedName>
        <fullName evidence="3">YifB family Mg chelatase-like AAA ATPase</fullName>
    </submittedName>
</protein>
<dbReference type="SUPFAM" id="SSF52540">
    <property type="entry name" value="P-loop containing nucleoside triphosphate hydrolases"/>
    <property type="match status" value="1"/>
</dbReference>